<organism evidence="14 15">
    <name type="scientific">Candidatus Ornithobacterium hominis</name>
    <dbReference type="NCBI Taxonomy" id="2497989"/>
    <lineage>
        <taxon>Bacteria</taxon>
        <taxon>Pseudomonadati</taxon>
        <taxon>Bacteroidota</taxon>
        <taxon>Flavobacteriia</taxon>
        <taxon>Flavobacteriales</taxon>
        <taxon>Weeksellaceae</taxon>
        <taxon>Ornithobacterium</taxon>
    </lineage>
</organism>
<dbReference type="EC" id="3.1.26.3" evidence="11"/>
<comment type="catalytic activity">
    <reaction evidence="1 11">
        <text>Endonucleolytic cleavage to 5'-phosphomonoester.</text>
        <dbReference type="EC" id="3.1.26.3"/>
    </reaction>
</comment>
<keyword evidence="6 11" id="KW-0255">Endonuclease</keyword>
<evidence type="ECO:0000259" key="13">
    <source>
        <dbReference type="PROSITE" id="PS50142"/>
    </source>
</evidence>
<dbReference type="GO" id="GO:0006364">
    <property type="term" value="P:rRNA processing"/>
    <property type="evidence" value="ECO:0007669"/>
    <property type="project" value="UniProtKB-UniRule"/>
</dbReference>
<dbReference type="InterPro" id="IPR014720">
    <property type="entry name" value="dsRBD_dom"/>
</dbReference>
<protein>
    <recommendedName>
        <fullName evidence="11">Ribonuclease 3</fullName>
        <ecNumber evidence="11">3.1.26.3</ecNumber>
    </recommendedName>
    <alternativeName>
        <fullName evidence="11">Ribonuclease III</fullName>
        <shortName evidence="11">RNase III</shortName>
    </alternativeName>
</protein>
<evidence type="ECO:0000313" key="14">
    <source>
        <dbReference type="EMBL" id="SZD72462.1"/>
    </source>
</evidence>
<dbReference type="CDD" id="cd00593">
    <property type="entry name" value="RIBOc"/>
    <property type="match status" value="1"/>
</dbReference>
<comment type="cofactor">
    <cofactor evidence="11">
        <name>Mg(2+)</name>
        <dbReference type="ChEBI" id="CHEBI:18420"/>
    </cofactor>
</comment>
<keyword evidence="11" id="KW-0819">tRNA processing</keyword>
<evidence type="ECO:0000256" key="1">
    <source>
        <dbReference type="ARBA" id="ARBA00000109"/>
    </source>
</evidence>
<dbReference type="PROSITE" id="PS00517">
    <property type="entry name" value="RNASE_3_1"/>
    <property type="match status" value="1"/>
</dbReference>
<evidence type="ECO:0000313" key="15">
    <source>
        <dbReference type="Proteomes" id="UP000262142"/>
    </source>
</evidence>
<dbReference type="GO" id="GO:0006397">
    <property type="term" value="P:mRNA processing"/>
    <property type="evidence" value="ECO:0007669"/>
    <property type="project" value="UniProtKB-UniRule"/>
</dbReference>
<name>A0A383TXU5_9FLAO</name>
<comment type="function">
    <text evidence="10 11">Digests double-stranded RNA. Involved in the processing of primary rRNA transcript to yield the immediate precursors to the large and small rRNAs (23S and 16S). Processes some mRNAs, and tRNAs when they are encoded in the rRNA operon. Processes pre-crRNA and tracrRNA of type II CRISPR loci if present in the organism.</text>
</comment>
<dbReference type="GO" id="GO:0004525">
    <property type="term" value="F:ribonuclease III activity"/>
    <property type="evidence" value="ECO:0007669"/>
    <property type="project" value="UniProtKB-UniRule"/>
</dbReference>
<evidence type="ECO:0000259" key="12">
    <source>
        <dbReference type="PROSITE" id="PS50137"/>
    </source>
</evidence>
<comment type="subcellular location">
    <subcellularLocation>
        <location evidence="11">Cytoplasm</location>
    </subcellularLocation>
</comment>
<dbReference type="SUPFAM" id="SSF69065">
    <property type="entry name" value="RNase III domain-like"/>
    <property type="match status" value="1"/>
</dbReference>
<dbReference type="PROSITE" id="PS50137">
    <property type="entry name" value="DS_RBD"/>
    <property type="match status" value="1"/>
</dbReference>
<dbReference type="Gene3D" id="3.30.160.20">
    <property type="match status" value="1"/>
</dbReference>
<dbReference type="PANTHER" id="PTHR14950">
    <property type="entry name" value="DICER-RELATED"/>
    <property type="match status" value="1"/>
</dbReference>
<feature type="domain" description="RNase III" evidence="13">
    <location>
        <begin position="21"/>
        <end position="145"/>
    </location>
</feature>
<keyword evidence="9 11" id="KW-0694">RNA-binding</keyword>
<keyword evidence="8 11" id="KW-0460">Magnesium</keyword>
<dbReference type="OrthoDB" id="9805026at2"/>
<dbReference type="SUPFAM" id="SSF54768">
    <property type="entry name" value="dsRNA-binding domain-like"/>
    <property type="match status" value="1"/>
</dbReference>
<reference evidence="14 15" key="1">
    <citation type="submission" date="2018-09" db="EMBL/GenBank/DDBJ databases">
        <authorList>
            <consortium name="Pathogen Informatics"/>
        </authorList>
    </citation>
    <scope>NUCLEOTIDE SEQUENCE [LARGE SCALE GENOMIC DNA]</scope>
    <source>
        <strain evidence="14 15">OH-22767</strain>
    </source>
</reference>
<dbReference type="Proteomes" id="UP000262142">
    <property type="component" value="Unassembled WGS sequence"/>
</dbReference>
<dbReference type="PROSITE" id="PS50142">
    <property type="entry name" value="RNASE_3_2"/>
    <property type="match status" value="1"/>
</dbReference>
<feature type="binding site" evidence="11">
    <location>
        <position position="131"/>
    </location>
    <ligand>
        <name>Mg(2+)</name>
        <dbReference type="ChEBI" id="CHEBI:18420"/>
    </ligand>
</feature>
<dbReference type="GO" id="GO:0019843">
    <property type="term" value="F:rRNA binding"/>
    <property type="evidence" value="ECO:0007669"/>
    <property type="project" value="UniProtKB-KW"/>
</dbReference>
<keyword evidence="11" id="KW-0699">rRNA-binding</keyword>
<evidence type="ECO:0000256" key="3">
    <source>
        <dbReference type="ARBA" id="ARBA00022664"/>
    </source>
</evidence>
<keyword evidence="15" id="KW-1185">Reference proteome</keyword>
<evidence type="ECO:0000256" key="5">
    <source>
        <dbReference type="ARBA" id="ARBA00022723"/>
    </source>
</evidence>
<evidence type="ECO:0000256" key="4">
    <source>
        <dbReference type="ARBA" id="ARBA00022722"/>
    </source>
</evidence>
<dbReference type="PANTHER" id="PTHR14950:SF37">
    <property type="entry name" value="ENDORIBONUCLEASE DICER"/>
    <property type="match status" value="1"/>
</dbReference>
<dbReference type="Pfam" id="PF14622">
    <property type="entry name" value="Ribonucleas_3_3"/>
    <property type="match status" value="1"/>
</dbReference>
<dbReference type="Gene3D" id="1.10.1520.10">
    <property type="entry name" value="Ribonuclease III domain"/>
    <property type="match status" value="1"/>
</dbReference>
<dbReference type="RefSeq" id="WP_119057868.1">
    <property type="nucleotide sequence ID" value="NZ_UNSC01000003.1"/>
</dbReference>
<evidence type="ECO:0000256" key="2">
    <source>
        <dbReference type="ARBA" id="ARBA00010183"/>
    </source>
</evidence>
<dbReference type="AlphaFoldDB" id="A0A383TXU5"/>
<evidence type="ECO:0000256" key="11">
    <source>
        <dbReference type="HAMAP-Rule" id="MF_00104"/>
    </source>
</evidence>
<dbReference type="GO" id="GO:0005737">
    <property type="term" value="C:cytoplasm"/>
    <property type="evidence" value="ECO:0007669"/>
    <property type="project" value="UniProtKB-SubCell"/>
</dbReference>
<dbReference type="InterPro" id="IPR000999">
    <property type="entry name" value="RNase_III_dom"/>
</dbReference>
<gene>
    <name evidence="11 14" type="primary">rnc</name>
    <name evidence="14" type="ORF">SAMEA104719789_00907</name>
</gene>
<accession>A0A383TXU5</accession>
<evidence type="ECO:0000256" key="10">
    <source>
        <dbReference type="ARBA" id="ARBA00049596"/>
    </source>
</evidence>
<comment type="similarity">
    <text evidence="2">Belongs to the ribonuclease III family.</text>
</comment>
<dbReference type="HAMAP" id="MF_00104">
    <property type="entry name" value="RNase_III"/>
    <property type="match status" value="1"/>
</dbReference>
<dbReference type="GO" id="GO:0008033">
    <property type="term" value="P:tRNA processing"/>
    <property type="evidence" value="ECO:0007669"/>
    <property type="project" value="UniProtKB-KW"/>
</dbReference>
<keyword evidence="4 11" id="KW-0540">Nuclease</keyword>
<dbReference type="NCBIfam" id="TIGR02191">
    <property type="entry name" value="RNaseIII"/>
    <property type="match status" value="1"/>
</dbReference>
<dbReference type="InterPro" id="IPR036389">
    <property type="entry name" value="RNase_III_sf"/>
</dbReference>
<keyword evidence="11" id="KW-0698">rRNA processing</keyword>
<feature type="active site" evidence="11">
    <location>
        <position position="67"/>
    </location>
</feature>
<dbReference type="SMART" id="SM00358">
    <property type="entry name" value="DSRM"/>
    <property type="match status" value="1"/>
</dbReference>
<dbReference type="GO" id="GO:0046872">
    <property type="term" value="F:metal ion binding"/>
    <property type="evidence" value="ECO:0007669"/>
    <property type="project" value="UniProtKB-KW"/>
</dbReference>
<keyword evidence="5 11" id="KW-0479">Metal-binding</keyword>
<dbReference type="SMART" id="SM00535">
    <property type="entry name" value="RIBOc"/>
    <property type="match status" value="1"/>
</dbReference>
<dbReference type="EMBL" id="UNSC01000003">
    <property type="protein sequence ID" value="SZD72462.1"/>
    <property type="molecule type" value="Genomic_DNA"/>
</dbReference>
<keyword evidence="7 11" id="KW-0378">Hydrolase</keyword>
<dbReference type="InterPro" id="IPR011907">
    <property type="entry name" value="RNase_III"/>
</dbReference>
<keyword evidence="3 11" id="KW-0507">mRNA processing</keyword>
<evidence type="ECO:0000256" key="6">
    <source>
        <dbReference type="ARBA" id="ARBA00022759"/>
    </source>
</evidence>
<proteinExistence type="inferred from homology"/>
<feature type="active site" evidence="11">
    <location>
        <position position="134"/>
    </location>
</feature>
<evidence type="ECO:0000256" key="9">
    <source>
        <dbReference type="ARBA" id="ARBA00022884"/>
    </source>
</evidence>
<comment type="subunit">
    <text evidence="11">Homodimer.</text>
</comment>
<sequence length="243" mass="28678">MLNFWKSFFSLKKKSSLKRLPEEYIKILGFAPHNEDFFLESLTPRALKKYKSNGEILNYERLEFLGDAILGSIVAEYLYTSAPKNDEGYLTKMRSKIVSRKHLNEIGGRLKLLDFIPYEHNIHLSHNILGDLFEAMIGAIYVDQNYEVTKNFVHRILIEPYINLYELEKKIISYKSLMIEWSQKKKKKLLLNTQEEENAEKKVIFVSQLWIEDRFVAKGRGYSKKNAEEIAAKRAYYKFNNKM</sequence>
<dbReference type="Pfam" id="PF00035">
    <property type="entry name" value="dsrm"/>
    <property type="match status" value="1"/>
</dbReference>
<feature type="binding site" evidence="11">
    <location>
        <position position="134"/>
    </location>
    <ligand>
        <name>Mg(2+)</name>
        <dbReference type="ChEBI" id="CHEBI:18420"/>
    </ligand>
</feature>
<evidence type="ECO:0000256" key="8">
    <source>
        <dbReference type="ARBA" id="ARBA00022842"/>
    </source>
</evidence>
<keyword evidence="11" id="KW-0963">Cytoplasm</keyword>
<feature type="binding site" evidence="11">
    <location>
        <position position="63"/>
    </location>
    <ligand>
        <name>Mg(2+)</name>
        <dbReference type="ChEBI" id="CHEBI:18420"/>
    </ligand>
</feature>
<feature type="domain" description="DRBM" evidence="12">
    <location>
        <begin position="173"/>
        <end position="241"/>
    </location>
</feature>
<evidence type="ECO:0000256" key="7">
    <source>
        <dbReference type="ARBA" id="ARBA00022801"/>
    </source>
</evidence>